<sequence length="207" mass="22484">MTGYTRGALERIFSGATHDTFKPVLEVRNIQGLADRTFISVSDGVHVVKTLLFDRGLVQQISMNALLRLTNYALQDMGNKTFLVVNAAETNLGFLPEHERVPAQSLQKLYHRVGGDCGPVGRLRPADAAVRRVCSAAPGPSPLRQRRDAGEANRRPAPQGVERTPEPLFDPGSARGFDRQAPAEACQAGAGPAAPQALRRPWEPVQQ</sequence>
<protein>
    <submittedName>
        <fullName evidence="2">Uncharacterized protein</fullName>
    </submittedName>
</protein>
<feature type="compositionally biased region" description="Basic and acidic residues" evidence="1">
    <location>
        <begin position="145"/>
        <end position="154"/>
    </location>
</feature>
<evidence type="ECO:0000313" key="2">
    <source>
        <dbReference type="EMBL" id="CAK0826152.1"/>
    </source>
</evidence>
<reference evidence="2" key="1">
    <citation type="submission" date="2023-10" db="EMBL/GenBank/DDBJ databases">
        <authorList>
            <person name="Chen Y."/>
            <person name="Shah S."/>
            <person name="Dougan E. K."/>
            <person name="Thang M."/>
            <person name="Chan C."/>
        </authorList>
    </citation>
    <scope>NUCLEOTIDE SEQUENCE [LARGE SCALE GENOMIC DNA]</scope>
</reference>
<organism evidence="2 3">
    <name type="scientific">Prorocentrum cordatum</name>
    <dbReference type="NCBI Taxonomy" id="2364126"/>
    <lineage>
        <taxon>Eukaryota</taxon>
        <taxon>Sar</taxon>
        <taxon>Alveolata</taxon>
        <taxon>Dinophyceae</taxon>
        <taxon>Prorocentrales</taxon>
        <taxon>Prorocentraceae</taxon>
        <taxon>Prorocentrum</taxon>
    </lineage>
</organism>
<evidence type="ECO:0000256" key="1">
    <source>
        <dbReference type="SAM" id="MobiDB-lite"/>
    </source>
</evidence>
<dbReference type="EMBL" id="CAUYUJ010009222">
    <property type="protein sequence ID" value="CAK0826152.1"/>
    <property type="molecule type" value="Genomic_DNA"/>
</dbReference>
<dbReference type="Proteomes" id="UP001189429">
    <property type="component" value="Unassembled WGS sequence"/>
</dbReference>
<comment type="caution">
    <text evidence="2">The sequence shown here is derived from an EMBL/GenBank/DDBJ whole genome shotgun (WGS) entry which is preliminary data.</text>
</comment>
<feature type="compositionally biased region" description="Low complexity" evidence="1">
    <location>
        <begin position="180"/>
        <end position="197"/>
    </location>
</feature>
<feature type="non-terminal residue" evidence="2">
    <location>
        <position position="207"/>
    </location>
</feature>
<feature type="region of interest" description="Disordered" evidence="1">
    <location>
        <begin position="135"/>
        <end position="207"/>
    </location>
</feature>
<name>A0ABN9S310_9DINO</name>
<accession>A0ABN9S310</accession>
<keyword evidence="3" id="KW-1185">Reference proteome</keyword>
<gene>
    <name evidence="2" type="ORF">PCOR1329_LOCUS26089</name>
</gene>
<dbReference type="Gene3D" id="2.40.50.140">
    <property type="entry name" value="Nucleic acid-binding proteins"/>
    <property type="match status" value="1"/>
</dbReference>
<dbReference type="InterPro" id="IPR012340">
    <property type="entry name" value="NA-bd_OB-fold"/>
</dbReference>
<proteinExistence type="predicted"/>
<evidence type="ECO:0000313" key="3">
    <source>
        <dbReference type="Proteomes" id="UP001189429"/>
    </source>
</evidence>